<dbReference type="InterPro" id="IPR013785">
    <property type="entry name" value="Aldolase_TIM"/>
</dbReference>
<comment type="caution">
    <text evidence="12">The sequence shown here is derived from an EMBL/GenBank/DDBJ whole genome shotgun (WGS) entry which is preliminary data.</text>
</comment>
<keyword evidence="7 10" id="KW-0408">Iron</keyword>
<dbReference type="InterPro" id="IPR007197">
    <property type="entry name" value="rSAM"/>
</dbReference>
<dbReference type="InterPro" id="IPR058240">
    <property type="entry name" value="rSAM_sf"/>
</dbReference>
<evidence type="ECO:0000313" key="12">
    <source>
        <dbReference type="EMBL" id="RNF59902.1"/>
    </source>
</evidence>
<evidence type="ECO:0000256" key="8">
    <source>
        <dbReference type="ARBA" id="ARBA00023014"/>
    </source>
</evidence>
<dbReference type="RefSeq" id="WP_123104723.1">
    <property type="nucleotide sequence ID" value="NZ_CP127527.1"/>
</dbReference>
<dbReference type="Gene3D" id="3.20.20.70">
    <property type="entry name" value="Aldolase class I"/>
    <property type="match status" value="1"/>
</dbReference>
<dbReference type="EMBL" id="RIZI01000179">
    <property type="protein sequence ID" value="RNF59902.1"/>
    <property type="molecule type" value="Genomic_DNA"/>
</dbReference>
<evidence type="ECO:0000256" key="9">
    <source>
        <dbReference type="ARBA" id="ARBA00023186"/>
    </source>
</evidence>
<dbReference type="SUPFAM" id="SSF102114">
    <property type="entry name" value="Radical SAM enzymes"/>
    <property type="match status" value="1"/>
</dbReference>
<feature type="domain" description="Radical SAM core" evidence="11">
    <location>
        <begin position="5"/>
        <end position="239"/>
    </location>
</feature>
<keyword evidence="5 10" id="KW-0949">S-adenosyl-L-methionine</keyword>
<dbReference type="SFLD" id="SFLDG01065">
    <property type="entry name" value="anaerobic_coproporphyrinogen-I"/>
    <property type="match status" value="1"/>
</dbReference>
<dbReference type="AlphaFoldDB" id="A0A3M8QWS0"/>
<evidence type="ECO:0000256" key="5">
    <source>
        <dbReference type="ARBA" id="ARBA00022691"/>
    </source>
</evidence>
<gene>
    <name evidence="12" type="ORF">EC580_10155</name>
</gene>
<organism evidence="12">
    <name type="scientific">Acidithiobacillus sulfuriphilus</name>
    <dbReference type="NCBI Taxonomy" id="1867749"/>
    <lineage>
        <taxon>Bacteria</taxon>
        <taxon>Pseudomonadati</taxon>
        <taxon>Pseudomonadota</taxon>
        <taxon>Acidithiobacillia</taxon>
        <taxon>Acidithiobacillales</taxon>
        <taxon>Acidithiobacillaceae</taxon>
        <taxon>Acidithiobacillus</taxon>
    </lineage>
</organism>
<sequence>MSITLQPPSVLSLYVHLPWCKAKCPYCDFNSHVAPATVPVERYTAALLADLERELPWIWGRRIGSIFFGGGTPSLFPPAAIDRLLAELRARLRLQPGAEISMEANPGAIEAAAFRAYRDAGITRLSLGIQSFDDDLLRVLGRIHDGAAARRAIAAAADAAFASFNLDLIFALPGQDLAAALADLETALAFAPPHLSLYQLTLEAGTPFAAQPPAQMPDADLAADMELALRERLATAGLPRYEISAHARTGHACRHNLNYWRYGDYLGIGAGAHGKITLPDGIWRTRKPPRPESYMADALATLPQLGERERVAGAELPFEFMLNALRLPGGVPEGLFAERTGLALEGILPQLLQAEADGLLRRQDGILRPSACGLDFYNDLCARFLQPVRRVQRLVPQA</sequence>
<dbReference type="InterPro" id="IPR034505">
    <property type="entry name" value="Coproporphyrinogen-III_oxidase"/>
</dbReference>
<dbReference type="PANTHER" id="PTHR13932">
    <property type="entry name" value="COPROPORPHYRINIGEN III OXIDASE"/>
    <property type="match status" value="1"/>
</dbReference>
<dbReference type="SFLD" id="SFLDF00562">
    <property type="entry name" value="HemN-like__clustered_with_heat"/>
    <property type="match status" value="1"/>
</dbReference>
<dbReference type="SFLD" id="SFLDF00288">
    <property type="entry name" value="HemN-like__clustered_with_nucl"/>
    <property type="match status" value="1"/>
</dbReference>
<dbReference type="GO" id="GO:0005737">
    <property type="term" value="C:cytoplasm"/>
    <property type="evidence" value="ECO:0007669"/>
    <property type="project" value="UniProtKB-SubCell"/>
</dbReference>
<evidence type="ECO:0000256" key="6">
    <source>
        <dbReference type="ARBA" id="ARBA00022723"/>
    </source>
</evidence>
<accession>A0A3M8QWS0</accession>
<evidence type="ECO:0000259" key="11">
    <source>
        <dbReference type="PROSITE" id="PS51918"/>
    </source>
</evidence>
<dbReference type="InterPro" id="IPR006638">
    <property type="entry name" value="Elp3/MiaA/NifB-like_rSAM"/>
</dbReference>
<dbReference type="InterPro" id="IPR010723">
    <property type="entry name" value="HemN_C"/>
</dbReference>
<protein>
    <recommendedName>
        <fullName evidence="3 10">Heme chaperone HemW</fullName>
    </recommendedName>
</protein>
<keyword evidence="9 10" id="KW-0143">Chaperone</keyword>
<dbReference type="Pfam" id="PF06969">
    <property type="entry name" value="HemN_C"/>
    <property type="match status" value="1"/>
</dbReference>
<dbReference type="Pfam" id="PF04055">
    <property type="entry name" value="Radical_SAM"/>
    <property type="match status" value="1"/>
</dbReference>
<name>A0A3M8QWS0_9PROT</name>
<comment type="subcellular location">
    <subcellularLocation>
        <location evidence="10">Cytoplasm</location>
    </subcellularLocation>
</comment>
<dbReference type="OrthoDB" id="5288668at2"/>
<dbReference type="NCBIfam" id="TIGR00539">
    <property type="entry name" value="hemN_rel"/>
    <property type="match status" value="1"/>
</dbReference>
<dbReference type="PANTHER" id="PTHR13932:SF5">
    <property type="entry name" value="RADICAL S-ADENOSYL METHIONINE DOMAIN-CONTAINING PROTEIN 1, MITOCHONDRIAL"/>
    <property type="match status" value="1"/>
</dbReference>
<evidence type="ECO:0000256" key="1">
    <source>
        <dbReference type="ARBA" id="ARBA00001966"/>
    </source>
</evidence>
<dbReference type="SFLD" id="SFLDG01082">
    <property type="entry name" value="B12-binding_domain_containing"/>
    <property type="match status" value="1"/>
</dbReference>
<keyword evidence="8 10" id="KW-0411">Iron-sulfur</keyword>
<keyword evidence="10" id="KW-0963">Cytoplasm</keyword>
<dbReference type="CDD" id="cd01335">
    <property type="entry name" value="Radical_SAM"/>
    <property type="match status" value="1"/>
</dbReference>
<dbReference type="GO" id="GO:0046872">
    <property type="term" value="F:metal ion binding"/>
    <property type="evidence" value="ECO:0007669"/>
    <property type="project" value="UniProtKB-UniRule"/>
</dbReference>
<comment type="function">
    <text evidence="10">Probably acts as a heme chaperone, transferring heme to an unknown acceptor. Binds one molecule of heme per monomer, possibly covalently. Binds 1 [4Fe-4S] cluster. The cluster is coordinated with 3 cysteines and an exchangeable S-adenosyl-L-methionine.</text>
</comment>
<evidence type="ECO:0000256" key="3">
    <source>
        <dbReference type="ARBA" id="ARBA00017228"/>
    </source>
</evidence>
<dbReference type="GO" id="GO:0006779">
    <property type="term" value="P:porphyrin-containing compound biosynthetic process"/>
    <property type="evidence" value="ECO:0007669"/>
    <property type="project" value="InterPro"/>
</dbReference>
<evidence type="ECO:0000256" key="7">
    <source>
        <dbReference type="ARBA" id="ARBA00023004"/>
    </source>
</evidence>
<evidence type="ECO:0000256" key="10">
    <source>
        <dbReference type="RuleBase" id="RU364116"/>
    </source>
</evidence>
<dbReference type="GO" id="GO:0004109">
    <property type="term" value="F:coproporphyrinogen oxidase activity"/>
    <property type="evidence" value="ECO:0007669"/>
    <property type="project" value="InterPro"/>
</dbReference>
<keyword evidence="6 10" id="KW-0479">Metal-binding</keyword>
<reference evidence="12" key="1">
    <citation type="submission" date="2018-10" db="EMBL/GenBank/DDBJ databases">
        <title>Acidithiobacillus sulfuriphilus sp. nov.: an extremely acidophilic sulfur-oxidizing chemolithotroph isolated from a neutral pH environment.</title>
        <authorList>
            <person name="Falagan C."/>
            <person name="Moya-Beltran A."/>
            <person name="Quatrini R."/>
            <person name="Johnson D.B."/>
        </authorList>
    </citation>
    <scope>NUCLEOTIDE SEQUENCE [LARGE SCALE GENOMIC DNA]</scope>
    <source>
        <strain evidence="12">CJ-2</strain>
    </source>
</reference>
<dbReference type="SMART" id="SM00729">
    <property type="entry name" value="Elp3"/>
    <property type="match status" value="1"/>
</dbReference>
<proteinExistence type="inferred from homology"/>
<dbReference type="PROSITE" id="PS51918">
    <property type="entry name" value="RADICAL_SAM"/>
    <property type="match status" value="1"/>
</dbReference>
<evidence type="ECO:0000256" key="2">
    <source>
        <dbReference type="ARBA" id="ARBA00006100"/>
    </source>
</evidence>
<comment type="cofactor">
    <cofactor evidence="1">
        <name>[4Fe-4S] cluster</name>
        <dbReference type="ChEBI" id="CHEBI:49883"/>
    </cofactor>
</comment>
<comment type="similarity">
    <text evidence="2">Belongs to the anaerobic coproporphyrinogen-III oxidase family. HemW subfamily.</text>
</comment>
<dbReference type="GO" id="GO:0051539">
    <property type="term" value="F:4 iron, 4 sulfur cluster binding"/>
    <property type="evidence" value="ECO:0007669"/>
    <property type="project" value="UniProtKB-UniRule"/>
</dbReference>
<keyword evidence="4 10" id="KW-0349">Heme</keyword>
<dbReference type="InterPro" id="IPR004559">
    <property type="entry name" value="HemW-like"/>
</dbReference>
<evidence type="ECO:0000256" key="4">
    <source>
        <dbReference type="ARBA" id="ARBA00022617"/>
    </source>
</evidence>
<keyword evidence="10" id="KW-0004">4Fe-4S</keyword>
<dbReference type="SFLD" id="SFLDS00029">
    <property type="entry name" value="Radical_SAM"/>
    <property type="match status" value="1"/>
</dbReference>